<evidence type="ECO:0000313" key="4">
    <source>
        <dbReference type="Proteomes" id="UP001333110"/>
    </source>
</evidence>
<reference evidence="3 4" key="1">
    <citation type="journal article" date="2023" name="J. Hered.">
        <title>Chromosome-level genome of the wood stork (Mycteria americana) provides insight into avian chromosome evolution.</title>
        <authorList>
            <person name="Flamio R. Jr."/>
            <person name="Ramstad K.M."/>
        </authorList>
    </citation>
    <scope>NUCLEOTIDE SEQUENCE [LARGE SCALE GENOMIC DNA]</scope>
    <source>
        <strain evidence="3">JAX WOST 10</strain>
    </source>
</reference>
<keyword evidence="2" id="KW-0175">Coiled coil</keyword>
<dbReference type="PROSITE" id="PS50005">
    <property type="entry name" value="TPR"/>
    <property type="match status" value="1"/>
</dbReference>
<dbReference type="Proteomes" id="UP001333110">
    <property type="component" value="Unassembled WGS sequence"/>
</dbReference>
<evidence type="ECO:0008006" key="5">
    <source>
        <dbReference type="Google" id="ProtNLM"/>
    </source>
</evidence>
<evidence type="ECO:0000256" key="1">
    <source>
        <dbReference type="PROSITE-ProRule" id="PRU00339"/>
    </source>
</evidence>
<proteinExistence type="predicted"/>
<sequence>MDPAVRERLFAAGSRRDVQALKNAYELIKSASQGKSALDSSDNFSTDLYVLCAEQAFQAKLQSQLSQPFLTREVLQCLHHLCGPLLDSLQSVHVSLVLGSPELGTVLQVWPHQRLVEGKDHLPRPAGNDPPKAAQDTVSCLCGKGMLLARAQLGVYQAPPEEFEKFVLFFMKAIDFATHDRRLNNPRSLSRSPSALCSRPFPSSVALLCTRSSPSMSLLSRQLSTTQPLAHFPPQRDEGRDLEGNLLECFLDASKLKEAKEFSSTAAIFIKENVPDKYSQIFSLMVYHKLMDISQVEKEIENSIHFSIIYKMQMLKLQWDTKEFPSDATANLNSVYVLLKQYDVPPASVLSVKIPLILELARFSMKVNCIKLAYDCILDLKRAGITEQGKLIEIECLECEYEIKKIGTKLLTYTKGVIEAQLELIKNLELTLKHAVQLGDPNVIQVVCTTQWNLCLPLLQHNLHQHVRKPLISVADVLEEIDSMLILLRCQVHMEIARIEEDGDRIEAAVEHLQKAIHLNNSGQYQEHLRLTFNRLRLCTMLYKSPERLEDQAVMMIEQAKRGKQDNVRKKTSLLVNAGLALAPDSFQIVLDSENEAKVSSGKSRSQISYLCAKAQHHIKSVEKVDEHLKHLRNANDRERIILWADLAKVARKQEVWDVCRAACRFCLLYDDVLFRKVKKPKKTQKKKASTTMMDDDQGDSLPGESLLPAKPFSFERYLLRILAEIRFINAEATVHLLRLQGIELNDHAVPPEDTSQYRPGYVSYLPESDPEWKTYSLWIDYLSQYAMENFQRATEIGEELNEAWIVHNAAVYILNYNRHLISSGRQREIIEYLHTLLRAIKTVGHNGSTVIVLMLCNALARGLILCWIPKPKLTEKKEEKDAATGRSRKAAAKKHEKANIIQSFSVDPSGLPDIKAALEICEFALNVTTGTISNETVPIATQQQIIATWVKAKQLNQQQIGHKLGTEEENNDEAQNPMARILVGLEMYSCNGLGLMDFTVPSLSQLVKLALECSWSDSLVELQTLTRLTYFAYVSHDYEIVMTCSKRILQSDENFFHNRDTEKYEMAANRVRQEMLSTAACIQGKSIMENLSGRKHLRVAASKAFVQSARYAGEAGNYSLVMFAARHFWNTCLPLLGSPHDREHFKEPTEIILKNIIKAESKNNQEKKDMLPLHQWITNDFQSAEEDLTLRTSLYGLLFHIYADKADWETALKVLDEAIQVLPQTRHRLLIFKHMATVKAGLGCNFMMNIQKFRGESEDYLSHMWRHLVTVSRSIVGQLSSFQNAIIALQKQENEWQKVDYLMEFAEWLYCNQFPLNDVIKPLDWVVDLLLHMKFSMQSSQEEERNTIPKFSPTENLKIDIGANDTMPQINLEDLSSIKQLEALFRAQTLMALISGHSSPFHQQHCLMAYACIIRIWQVSLSASGPITKVLSKSSQLTAPQKVQSIIAPKKEKDKKKEKQVEVSVVREKPKGKGSVDTLPANVEEWAHYDCPNEIRDTFKQKTNIYGINWDNFPKPTCTLYFMDLLSKELQKIFCPHLILPIFQLAEVIANEVVECRSLSDLYHLRIALVCSDLKLSQASLYHEKAAGGTYISALEQAMCRQEIALKKEKKVHTKTEERKRFSENAKLNGSRDENILTSSEKVFELNAVTGKGLSALSFPYLWIEKAEVLIQLGLYQPARLLLSEAHAATQELRALYDVSRCLYLFAVLANLEGNHGQAKALLEKAQLLGGNEQFWYKSTLSLIEAILEEAGEEKQSMACEILEHTVNVLRPTLLKTPNRQSELGFIIASLEARRPERNMSVFKHSLCFLTAILYLIFIPRKTLIQILFAKDCMAINAESCQLPHKLQESYNKLVQIEKDFVHYGHKNCSAEILLECANIHRMIAKQERNKEEKHSHYLDAYDLAQRAVSKTEEIFHNVCSLFAVNETTNISIPLMRQLATRKINLVEILLDIFHLVITEKKLKKVGEASSHKIVEAFIRGTIEGDATEQDWKHMECTVGHIILAQLANVQNLCKGCPDMKSKCLYLTGKTLHLLTINVDPVHSEIYWKPNVMEEAKSDITKTFLTSAECSEQEVTDSSLQTNKCQYDKYRRKIQELKKEHRLAQKYLSQSSEALLQCMAIAFSHNITDILAPASFEMVECFRQFDPVSTSQFLALHQSCSASMMMKSILLTATSNTSSSQLAALLHLQNHLKENRNTSDLLKNVEQQLTATSMDQVFIWSQTV</sequence>
<dbReference type="InterPro" id="IPR039586">
    <property type="entry name" value="CFAP46"/>
</dbReference>
<dbReference type="InterPro" id="IPR057466">
    <property type="entry name" value="CFAP46_TPR"/>
</dbReference>
<accession>A0AAN7S892</accession>
<gene>
    <name evidence="3" type="ORF">QYF61_017647</name>
</gene>
<keyword evidence="4" id="KW-1185">Reference proteome</keyword>
<name>A0AAN7S892_MYCAM</name>
<comment type="caution">
    <text evidence="3">The sequence shown here is derived from an EMBL/GenBank/DDBJ whole genome shotgun (WGS) entry which is preliminary data.</text>
</comment>
<evidence type="ECO:0000256" key="2">
    <source>
        <dbReference type="SAM" id="Coils"/>
    </source>
</evidence>
<keyword evidence="1" id="KW-0802">TPR repeat</keyword>
<dbReference type="SMART" id="SM00028">
    <property type="entry name" value="TPR"/>
    <property type="match status" value="4"/>
</dbReference>
<dbReference type="InterPro" id="IPR019734">
    <property type="entry name" value="TPR_rpt"/>
</dbReference>
<feature type="coiled-coil region" evidence="2">
    <location>
        <begin position="2081"/>
        <end position="2108"/>
    </location>
</feature>
<protein>
    <recommendedName>
        <fullName evidence="5">Cilia- and flagella-associated protein 46</fullName>
    </recommendedName>
</protein>
<dbReference type="EMBL" id="JAUNZN010000005">
    <property type="protein sequence ID" value="KAK4821283.1"/>
    <property type="molecule type" value="Genomic_DNA"/>
</dbReference>
<feature type="repeat" description="TPR" evidence="1">
    <location>
        <begin position="1193"/>
        <end position="1226"/>
    </location>
</feature>
<dbReference type="PANTHER" id="PTHR15977:SF15">
    <property type="entry name" value="CILIA- AND FLAGELLA-ASSOCIATED PROTEIN 46"/>
    <property type="match status" value="1"/>
</dbReference>
<dbReference type="Pfam" id="PF25439">
    <property type="entry name" value="TPR_CFAP46_N"/>
    <property type="match status" value="1"/>
</dbReference>
<evidence type="ECO:0000313" key="3">
    <source>
        <dbReference type="EMBL" id="KAK4821283.1"/>
    </source>
</evidence>
<dbReference type="GO" id="GO:0035082">
    <property type="term" value="P:axoneme assembly"/>
    <property type="evidence" value="ECO:0007669"/>
    <property type="project" value="InterPro"/>
</dbReference>
<organism evidence="3 4">
    <name type="scientific">Mycteria americana</name>
    <name type="common">Wood stork</name>
    <dbReference type="NCBI Taxonomy" id="33587"/>
    <lineage>
        <taxon>Eukaryota</taxon>
        <taxon>Metazoa</taxon>
        <taxon>Chordata</taxon>
        <taxon>Craniata</taxon>
        <taxon>Vertebrata</taxon>
        <taxon>Euteleostomi</taxon>
        <taxon>Archelosauria</taxon>
        <taxon>Archosauria</taxon>
        <taxon>Dinosauria</taxon>
        <taxon>Saurischia</taxon>
        <taxon>Theropoda</taxon>
        <taxon>Coelurosauria</taxon>
        <taxon>Aves</taxon>
        <taxon>Neognathae</taxon>
        <taxon>Neoaves</taxon>
        <taxon>Aequornithes</taxon>
        <taxon>Ciconiiformes</taxon>
        <taxon>Ciconiidae</taxon>
        <taxon>Mycteria</taxon>
    </lineage>
</organism>
<dbReference type="PANTHER" id="PTHR15977">
    <property type="entry name" value="CILIA- AND FLAGELLA-ASSOCIATED PROTEIN 46"/>
    <property type="match status" value="1"/>
</dbReference>
<dbReference type="GO" id="GO:0060294">
    <property type="term" value="P:cilium movement involved in cell motility"/>
    <property type="evidence" value="ECO:0007669"/>
    <property type="project" value="InterPro"/>
</dbReference>